<keyword evidence="1" id="KW-0175">Coiled coil</keyword>
<evidence type="ECO:0000256" key="2">
    <source>
        <dbReference type="SAM" id="MobiDB-lite"/>
    </source>
</evidence>
<dbReference type="GO" id="GO:0030686">
    <property type="term" value="C:90S preribosome"/>
    <property type="evidence" value="ECO:0007669"/>
    <property type="project" value="TreeGrafter"/>
</dbReference>
<keyword evidence="5" id="KW-1185">Reference proteome</keyword>
<dbReference type="PANTHER" id="PTHR23325:SF1">
    <property type="entry name" value="SERUM RESPONSE FACTOR-BINDING PROTEIN 1"/>
    <property type="match status" value="1"/>
</dbReference>
<feature type="compositionally biased region" description="Acidic residues" evidence="2">
    <location>
        <begin position="343"/>
        <end position="352"/>
    </location>
</feature>
<dbReference type="Pfam" id="PF09073">
    <property type="entry name" value="BUD22"/>
    <property type="match status" value="1"/>
</dbReference>
<dbReference type="Proteomes" id="UP000262825">
    <property type="component" value="Unassembled WGS sequence"/>
</dbReference>
<dbReference type="GO" id="GO:0005634">
    <property type="term" value="C:nucleus"/>
    <property type="evidence" value="ECO:0007669"/>
    <property type="project" value="TreeGrafter"/>
</dbReference>
<feature type="compositionally biased region" description="Basic and acidic residues" evidence="2">
    <location>
        <begin position="249"/>
        <end position="260"/>
    </location>
</feature>
<evidence type="ECO:0000259" key="3">
    <source>
        <dbReference type="Pfam" id="PF09073"/>
    </source>
</evidence>
<organism evidence="4 5">
    <name type="scientific">Saccharomycodes ludwigii</name>
    <dbReference type="NCBI Taxonomy" id="36035"/>
    <lineage>
        <taxon>Eukaryota</taxon>
        <taxon>Fungi</taxon>
        <taxon>Dikarya</taxon>
        <taxon>Ascomycota</taxon>
        <taxon>Saccharomycotina</taxon>
        <taxon>Saccharomycetes</taxon>
        <taxon>Saccharomycodales</taxon>
        <taxon>Saccharomycodaceae</taxon>
        <taxon>Saccharomycodes</taxon>
    </lineage>
</organism>
<evidence type="ECO:0000313" key="4">
    <source>
        <dbReference type="EMBL" id="SSD61460.1"/>
    </source>
</evidence>
<accession>A0A376BBD9</accession>
<feature type="compositionally biased region" description="Polar residues" evidence="2">
    <location>
        <begin position="221"/>
        <end position="234"/>
    </location>
</feature>
<dbReference type="InterPro" id="IPR015158">
    <property type="entry name" value="Bud22_dom"/>
</dbReference>
<name>A0A376BBD9_9ASCO</name>
<feature type="compositionally biased region" description="Basic residues" evidence="2">
    <location>
        <begin position="362"/>
        <end position="372"/>
    </location>
</feature>
<dbReference type="InterPro" id="IPR037393">
    <property type="entry name" value="Bud22/SRFB1"/>
</dbReference>
<feature type="domain" description="Bud22" evidence="3">
    <location>
        <begin position="84"/>
        <end position="467"/>
    </location>
</feature>
<dbReference type="VEuPathDB" id="FungiDB:SCODWIG_03221"/>
<evidence type="ECO:0000256" key="1">
    <source>
        <dbReference type="ARBA" id="ARBA00023054"/>
    </source>
</evidence>
<proteinExistence type="predicted"/>
<gene>
    <name evidence="4" type="ORF">SCODWIG_03221</name>
</gene>
<evidence type="ECO:0000313" key="5">
    <source>
        <dbReference type="Proteomes" id="UP000262825"/>
    </source>
</evidence>
<feature type="region of interest" description="Disordered" evidence="2">
    <location>
        <begin position="275"/>
        <end position="378"/>
    </location>
</feature>
<dbReference type="GO" id="GO:0030490">
    <property type="term" value="P:maturation of SSU-rRNA"/>
    <property type="evidence" value="ECO:0007669"/>
    <property type="project" value="TreeGrafter"/>
</dbReference>
<feature type="region of interest" description="Disordered" evidence="2">
    <location>
        <begin position="210"/>
        <end position="260"/>
    </location>
</feature>
<dbReference type="EMBL" id="UFAJ01000712">
    <property type="protein sequence ID" value="SSD61460.1"/>
    <property type="molecule type" value="Genomic_DNA"/>
</dbReference>
<protein>
    <recommendedName>
        <fullName evidence="3">Bud22 domain-containing protein</fullName>
    </recommendedName>
</protein>
<sequence length="467" mass="54992">MPKENLIFKLDNLEYQYNYLNNSLEKFEPRLITTKKLYNTKSIKKQTILNSKLSKLNREDVFKDLNDLKLDIFNKKVYHLTKKLTTIFQMNQNKKQFQEKLSSSQNHDSDELDAIVDRIVRSKVVKLTIPRMCTYDSTTKNKTAPAWIQSSDFFEIFQDKQNKYNPSIVYSQIIVPLGLNPIISKIFQDKKVRSLVTEFENGLNMLLNKENRKKSREENHNQQAKIQKEQTNGNMHDVEPASTNEVGDSIDKKNDGNLKDEDLDDILAQYKDVVAASSDEEEDTSSNESVSGGRSNDTYTKRKRETDQPQLSAKKISSNKKDEGSSIKKYKLPALQVGYLSNEDNDEDDLFEPEVKEEKPQRKNRRGQRARRKIWEQKFGSGAKHIQRELIKEKELRQQRQLEYEQRQLKRELKAKEREEMDKEKREKNKEMERRSNTKIHPSWEAKKLQEQKLNKVKFEGKKVVFN</sequence>
<feature type="region of interest" description="Disordered" evidence="2">
    <location>
        <begin position="411"/>
        <end position="450"/>
    </location>
</feature>
<reference evidence="5" key="1">
    <citation type="submission" date="2018-06" db="EMBL/GenBank/DDBJ databases">
        <authorList>
            <person name="Guldener U."/>
        </authorList>
    </citation>
    <scope>NUCLEOTIDE SEQUENCE [LARGE SCALE GENOMIC DNA]</scope>
    <source>
        <strain evidence="5">UTAD17</strain>
    </source>
</reference>
<dbReference type="PANTHER" id="PTHR23325">
    <property type="entry name" value="SERUM RESPONSE FACTOR-BINDING"/>
    <property type="match status" value="1"/>
</dbReference>
<dbReference type="AlphaFoldDB" id="A0A376BBD9"/>